<gene>
    <name evidence="3" type="ORF">N657DRAFT_691382</name>
</gene>
<feature type="region of interest" description="Disordered" evidence="2">
    <location>
        <begin position="1"/>
        <end position="34"/>
    </location>
</feature>
<name>A0AAN6TYM4_9PEZI</name>
<dbReference type="EMBL" id="MU853230">
    <property type="protein sequence ID" value="KAK4122954.1"/>
    <property type="molecule type" value="Genomic_DNA"/>
</dbReference>
<evidence type="ECO:0000313" key="3">
    <source>
        <dbReference type="EMBL" id="KAK4122954.1"/>
    </source>
</evidence>
<dbReference type="AlphaFoldDB" id="A0AAN6TYM4"/>
<keyword evidence="1" id="KW-0175">Coiled coil</keyword>
<reference evidence="3" key="2">
    <citation type="submission" date="2023-05" db="EMBL/GenBank/DDBJ databases">
        <authorList>
            <consortium name="Lawrence Berkeley National Laboratory"/>
            <person name="Steindorff A."/>
            <person name="Hensen N."/>
            <person name="Bonometti L."/>
            <person name="Westerberg I."/>
            <person name="Brannstrom I.O."/>
            <person name="Guillou S."/>
            <person name="Cros-Aarteil S."/>
            <person name="Calhoun S."/>
            <person name="Haridas S."/>
            <person name="Kuo A."/>
            <person name="Mondo S."/>
            <person name="Pangilinan J."/>
            <person name="Riley R."/>
            <person name="Labutti K."/>
            <person name="Andreopoulos B."/>
            <person name="Lipzen A."/>
            <person name="Chen C."/>
            <person name="Yanf M."/>
            <person name="Daum C."/>
            <person name="Ng V."/>
            <person name="Clum A."/>
            <person name="Ohm R."/>
            <person name="Martin F."/>
            <person name="Silar P."/>
            <person name="Natvig D."/>
            <person name="Lalanne C."/>
            <person name="Gautier V."/>
            <person name="Ament-Velasquez S.L."/>
            <person name="Kruys A."/>
            <person name="Hutchinson M.I."/>
            <person name="Powell A.J."/>
            <person name="Barry K."/>
            <person name="Miller A.N."/>
            <person name="Grigoriev I.V."/>
            <person name="Debuchy R."/>
            <person name="Gladieux P."/>
            <person name="Thoren M.H."/>
            <person name="Johannesson H."/>
        </authorList>
    </citation>
    <scope>NUCLEOTIDE SEQUENCE</scope>
    <source>
        <strain evidence="3">CBS 731.68</strain>
    </source>
</reference>
<sequence length="351" mass="38602">MNIAKKIEPVKGTNHGAKEPAIFRPPPPSPSQRFAWRSSAQDKHARVNGDGNLALCPLPNCVKNAETDGSGGDKKMAITNSMMKTYVAMRAGVNSVVASTIEPLLGKLVRQELAGKLGSPRMIHDIHWELSPYLPDRLNRPEIYYYARNVVDEHLNLPPDYNFKGLRAINHICSDGWKAANAKEDGEETVQGLGDIVPDHNGPFITDAMLVPGSPLYSSHFEEGYVSDEEGHPDLTRISPCTFASWATGCAPEDWTQKETTAPKPPIIPARTSSLNCLGPKRYSTPLIDTPHRPDGPRVPTFDTVRAVKEIGALKCTLSKLVNEKEQLRDEIGALRQERAELQAKMEKVVG</sequence>
<proteinExistence type="predicted"/>
<reference evidence="3" key="1">
    <citation type="journal article" date="2023" name="Mol. Phylogenet. Evol.">
        <title>Genome-scale phylogeny and comparative genomics of the fungal order Sordariales.</title>
        <authorList>
            <person name="Hensen N."/>
            <person name="Bonometti L."/>
            <person name="Westerberg I."/>
            <person name="Brannstrom I.O."/>
            <person name="Guillou S."/>
            <person name="Cros-Aarteil S."/>
            <person name="Calhoun S."/>
            <person name="Haridas S."/>
            <person name="Kuo A."/>
            <person name="Mondo S."/>
            <person name="Pangilinan J."/>
            <person name="Riley R."/>
            <person name="LaButti K."/>
            <person name="Andreopoulos B."/>
            <person name="Lipzen A."/>
            <person name="Chen C."/>
            <person name="Yan M."/>
            <person name="Daum C."/>
            <person name="Ng V."/>
            <person name="Clum A."/>
            <person name="Steindorff A."/>
            <person name="Ohm R.A."/>
            <person name="Martin F."/>
            <person name="Silar P."/>
            <person name="Natvig D.O."/>
            <person name="Lalanne C."/>
            <person name="Gautier V."/>
            <person name="Ament-Velasquez S.L."/>
            <person name="Kruys A."/>
            <person name="Hutchinson M.I."/>
            <person name="Powell A.J."/>
            <person name="Barry K."/>
            <person name="Miller A.N."/>
            <person name="Grigoriev I.V."/>
            <person name="Debuchy R."/>
            <person name="Gladieux P."/>
            <person name="Hiltunen Thoren M."/>
            <person name="Johannesson H."/>
        </authorList>
    </citation>
    <scope>NUCLEOTIDE SEQUENCE</scope>
    <source>
        <strain evidence="3">CBS 731.68</strain>
    </source>
</reference>
<evidence type="ECO:0000256" key="2">
    <source>
        <dbReference type="SAM" id="MobiDB-lite"/>
    </source>
</evidence>
<dbReference type="GeneID" id="87833873"/>
<protein>
    <submittedName>
        <fullName evidence="3">Uncharacterized protein</fullName>
    </submittedName>
</protein>
<evidence type="ECO:0000313" key="4">
    <source>
        <dbReference type="Proteomes" id="UP001302602"/>
    </source>
</evidence>
<feature type="coiled-coil region" evidence="1">
    <location>
        <begin position="311"/>
        <end position="345"/>
    </location>
</feature>
<organism evidence="3 4">
    <name type="scientific">Parathielavia appendiculata</name>
    <dbReference type="NCBI Taxonomy" id="2587402"/>
    <lineage>
        <taxon>Eukaryota</taxon>
        <taxon>Fungi</taxon>
        <taxon>Dikarya</taxon>
        <taxon>Ascomycota</taxon>
        <taxon>Pezizomycotina</taxon>
        <taxon>Sordariomycetes</taxon>
        <taxon>Sordariomycetidae</taxon>
        <taxon>Sordariales</taxon>
        <taxon>Chaetomiaceae</taxon>
        <taxon>Parathielavia</taxon>
    </lineage>
</organism>
<keyword evidence="4" id="KW-1185">Reference proteome</keyword>
<dbReference type="RefSeq" id="XP_062646725.1">
    <property type="nucleotide sequence ID" value="XM_062797105.1"/>
</dbReference>
<accession>A0AAN6TYM4</accession>
<evidence type="ECO:0000256" key="1">
    <source>
        <dbReference type="SAM" id="Coils"/>
    </source>
</evidence>
<dbReference type="Proteomes" id="UP001302602">
    <property type="component" value="Unassembled WGS sequence"/>
</dbReference>
<comment type="caution">
    <text evidence="3">The sequence shown here is derived from an EMBL/GenBank/DDBJ whole genome shotgun (WGS) entry which is preliminary data.</text>
</comment>